<dbReference type="OrthoDB" id="965798at2"/>
<dbReference type="Proteomes" id="UP000198984">
    <property type="component" value="Unassembled WGS sequence"/>
</dbReference>
<dbReference type="STRING" id="573321.SAMN04488505_10253"/>
<sequence length="59" mass="6752">MKFINYLQSITGVSVYPLTSLLIFTIFFIVASMWAFKADKGMVDHVSRIPLDHDDSQSR</sequence>
<organism evidence="2 3">
    <name type="scientific">Chitinophaga rupis</name>
    <dbReference type="NCBI Taxonomy" id="573321"/>
    <lineage>
        <taxon>Bacteria</taxon>
        <taxon>Pseudomonadati</taxon>
        <taxon>Bacteroidota</taxon>
        <taxon>Chitinophagia</taxon>
        <taxon>Chitinophagales</taxon>
        <taxon>Chitinophagaceae</taxon>
        <taxon>Chitinophaga</taxon>
    </lineage>
</organism>
<keyword evidence="1" id="KW-1133">Transmembrane helix</keyword>
<dbReference type="RefSeq" id="WP_089908624.1">
    <property type="nucleotide sequence ID" value="NZ_FOBB01000002.1"/>
</dbReference>
<reference evidence="2 3" key="1">
    <citation type="submission" date="2016-10" db="EMBL/GenBank/DDBJ databases">
        <authorList>
            <person name="de Groot N.N."/>
        </authorList>
    </citation>
    <scope>NUCLEOTIDE SEQUENCE [LARGE SCALE GENOMIC DNA]</scope>
    <source>
        <strain evidence="2 3">DSM 21039</strain>
    </source>
</reference>
<keyword evidence="1" id="KW-0812">Transmembrane</keyword>
<accession>A0A1H7PCR5</accession>
<evidence type="ECO:0000313" key="3">
    <source>
        <dbReference type="Proteomes" id="UP000198984"/>
    </source>
</evidence>
<evidence type="ECO:0000313" key="2">
    <source>
        <dbReference type="EMBL" id="SEL33571.1"/>
    </source>
</evidence>
<keyword evidence="1" id="KW-0472">Membrane</keyword>
<name>A0A1H7PCR5_9BACT</name>
<gene>
    <name evidence="2" type="ORF">SAMN04488505_10253</name>
</gene>
<evidence type="ECO:0000256" key="1">
    <source>
        <dbReference type="SAM" id="Phobius"/>
    </source>
</evidence>
<dbReference type="AlphaFoldDB" id="A0A1H7PCR5"/>
<keyword evidence="3" id="KW-1185">Reference proteome</keyword>
<evidence type="ECO:0008006" key="4">
    <source>
        <dbReference type="Google" id="ProtNLM"/>
    </source>
</evidence>
<feature type="transmembrane region" description="Helical" evidence="1">
    <location>
        <begin position="15"/>
        <end position="36"/>
    </location>
</feature>
<dbReference type="EMBL" id="FOBB01000002">
    <property type="protein sequence ID" value="SEL33571.1"/>
    <property type="molecule type" value="Genomic_DNA"/>
</dbReference>
<proteinExistence type="predicted"/>
<protein>
    <recommendedName>
        <fullName evidence="4">Cytochrome c oxidase cbb3-type subunit 3</fullName>
    </recommendedName>
</protein>